<keyword evidence="4" id="KW-1185">Reference proteome</keyword>
<feature type="transmembrane region" description="Helical" evidence="2">
    <location>
        <begin position="15"/>
        <end position="35"/>
    </location>
</feature>
<feature type="region of interest" description="Disordered" evidence="1">
    <location>
        <begin position="66"/>
        <end position="85"/>
    </location>
</feature>
<sequence length="85" mass="9660">MEAENIKRDSNRRQFPIASIVLVGFLLIAGFFLILEHRAHLLGWLPFLIILLCPLMHIFMHRGHAGHGAAPETPQGEPAQRPHRH</sequence>
<accession>A0ABV7EIZ8</accession>
<keyword evidence="2" id="KW-0472">Membrane</keyword>
<gene>
    <name evidence="3" type="ORF">ACFODK_11080</name>
</gene>
<protein>
    <submittedName>
        <fullName evidence="3">DUF2933 domain-containing protein</fullName>
    </submittedName>
</protein>
<dbReference type="Pfam" id="PF11666">
    <property type="entry name" value="DUF2933"/>
    <property type="match status" value="1"/>
</dbReference>
<proteinExistence type="predicted"/>
<evidence type="ECO:0000256" key="2">
    <source>
        <dbReference type="SAM" id="Phobius"/>
    </source>
</evidence>
<reference evidence="4" key="1">
    <citation type="journal article" date="2019" name="Int. J. Syst. Evol. Microbiol.">
        <title>The Global Catalogue of Microorganisms (GCM) 10K type strain sequencing project: providing services to taxonomists for standard genome sequencing and annotation.</title>
        <authorList>
            <consortium name="The Broad Institute Genomics Platform"/>
            <consortium name="The Broad Institute Genome Sequencing Center for Infectious Disease"/>
            <person name="Wu L."/>
            <person name="Ma J."/>
        </authorList>
    </citation>
    <scope>NUCLEOTIDE SEQUENCE [LARGE SCALE GENOMIC DNA]</scope>
    <source>
        <strain evidence="4">KCTC 52606</strain>
    </source>
</reference>
<dbReference type="EMBL" id="JBHRSU010000032">
    <property type="protein sequence ID" value="MFC3101430.1"/>
    <property type="molecule type" value="Genomic_DNA"/>
</dbReference>
<dbReference type="Proteomes" id="UP001595378">
    <property type="component" value="Unassembled WGS sequence"/>
</dbReference>
<dbReference type="InterPro" id="IPR021682">
    <property type="entry name" value="DUF2933"/>
</dbReference>
<keyword evidence="2" id="KW-1133">Transmembrane helix</keyword>
<organism evidence="3 4">
    <name type="scientific">Alteraurantiacibacter lauratis</name>
    <dbReference type="NCBI Taxonomy" id="2054627"/>
    <lineage>
        <taxon>Bacteria</taxon>
        <taxon>Pseudomonadati</taxon>
        <taxon>Pseudomonadota</taxon>
        <taxon>Alphaproteobacteria</taxon>
        <taxon>Sphingomonadales</taxon>
        <taxon>Erythrobacteraceae</taxon>
        <taxon>Alteraurantiacibacter</taxon>
    </lineage>
</organism>
<feature type="transmembrane region" description="Helical" evidence="2">
    <location>
        <begin position="41"/>
        <end position="60"/>
    </location>
</feature>
<name>A0ABV7EIZ8_9SPHN</name>
<evidence type="ECO:0000256" key="1">
    <source>
        <dbReference type="SAM" id="MobiDB-lite"/>
    </source>
</evidence>
<dbReference type="RefSeq" id="WP_336919239.1">
    <property type="nucleotide sequence ID" value="NZ_JBANRN010000009.1"/>
</dbReference>
<evidence type="ECO:0000313" key="3">
    <source>
        <dbReference type="EMBL" id="MFC3101430.1"/>
    </source>
</evidence>
<comment type="caution">
    <text evidence="3">The sequence shown here is derived from an EMBL/GenBank/DDBJ whole genome shotgun (WGS) entry which is preliminary data.</text>
</comment>
<evidence type="ECO:0000313" key="4">
    <source>
        <dbReference type="Proteomes" id="UP001595378"/>
    </source>
</evidence>
<keyword evidence="2" id="KW-0812">Transmembrane</keyword>